<dbReference type="GO" id="GO:0016491">
    <property type="term" value="F:oxidoreductase activity"/>
    <property type="evidence" value="ECO:0007669"/>
    <property type="project" value="InterPro"/>
</dbReference>
<protein>
    <submittedName>
        <fullName evidence="2">Zinc-binding dehydrogenase</fullName>
    </submittedName>
</protein>
<dbReference type="PANTHER" id="PTHR11695">
    <property type="entry name" value="ALCOHOL DEHYDROGENASE RELATED"/>
    <property type="match status" value="1"/>
</dbReference>
<dbReference type="InterPro" id="IPR020843">
    <property type="entry name" value="ER"/>
</dbReference>
<dbReference type="RefSeq" id="WP_054715787.1">
    <property type="nucleotide sequence ID" value="NZ_CP045068.1"/>
</dbReference>
<accession>A0A5P8JS43</accession>
<dbReference type="InterPro" id="IPR011032">
    <property type="entry name" value="GroES-like_sf"/>
</dbReference>
<dbReference type="Gene3D" id="3.40.50.720">
    <property type="entry name" value="NAD(P)-binding Rossmann-like Domain"/>
    <property type="match status" value="1"/>
</dbReference>
<dbReference type="EMBL" id="CP045068">
    <property type="protein sequence ID" value="QFQ91519.1"/>
    <property type="molecule type" value="Genomic_DNA"/>
</dbReference>
<feature type="domain" description="Enoyl reductase (ER)" evidence="1">
    <location>
        <begin position="13"/>
        <end position="336"/>
    </location>
</feature>
<dbReference type="CDD" id="cd05289">
    <property type="entry name" value="MDR_like_2"/>
    <property type="match status" value="1"/>
</dbReference>
<proteinExistence type="predicted"/>
<dbReference type="InterPro" id="IPR036291">
    <property type="entry name" value="NAD(P)-bd_dom_sf"/>
</dbReference>
<dbReference type="SUPFAM" id="SSF51735">
    <property type="entry name" value="NAD(P)-binding Rossmann-fold domains"/>
    <property type="match status" value="1"/>
</dbReference>
<dbReference type="InterPro" id="IPR013154">
    <property type="entry name" value="ADH-like_N"/>
</dbReference>
<evidence type="ECO:0000313" key="2">
    <source>
        <dbReference type="EMBL" id="QFQ91519.1"/>
    </source>
</evidence>
<dbReference type="Gene3D" id="3.90.180.10">
    <property type="entry name" value="Medium-chain alcohol dehydrogenases, catalytic domain"/>
    <property type="match status" value="1"/>
</dbReference>
<dbReference type="PANTHER" id="PTHR11695:SF294">
    <property type="entry name" value="RETICULON-4-INTERACTING PROTEIN 1, MITOCHONDRIAL"/>
    <property type="match status" value="1"/>
</dbReference>
<evidence type="ECO:0000259" key="1">
    <source>
        <dbReference type="SMART" id="SM00829"/>
    </source>
</evidence>
<sequence>MPNMTSFMFDRFGKHPLTKHQISVPTPKPGEVLVEIKAAAVNPVDIKKRNGDLRFLLPEKHPAPTGHDFAGIITAVGSAVTDFKVGQRVFGKLDDWHIGSFADFICVRTKYIAEIPTDWSFEQAAALPLVGLTSYQALHDYLQLKPGQSVLIPGGSGGIGSIAIPLAKALGARVTTTASPKNFTRLRALGAEVVLDYHDDQALSKQPQFDAVFDTRGGQDLIASFDLVKANGRIVSLNAMPDPQFVADQGEYFHLNAFKRVILKLASAKVDRLAQKHHVWYRFMLVKSSGQQLQTLTELMQAHQIQMPIDRTFTFADTQAALDHVEAGHAQGKVVINH</sequence>
<gene>
    <name evidence="2" type="ORF">LM010_08815</name>
</gene>
<dbReference type="InterPro" id="IPR050700">
    <property type="entry name" value="YIM1/Zinc_Alcohol_DH_Fams"/>
</dbReference>
<dbReference type="Pfam" id="PF13602">
    <property type="entry name" value="ADH_zinc_N_2"/>
    <property type="match status" value="1"/>
</dbReference>
<dbReference type="Proteomes" id="UP000388452">
    <property type="component" value="Chromosome"/>
</dbReference>
<organism evidence="2 3">
    <name type="scientific">Lacticaseibacillus manihotivorans</name>
    <dbReference type="NCBI Taxonomy" id="88233"/>
    <lineage>
        <taxon>Bacteria</taxon>
        <taxon>Bacillati</taxon>
        <taxon>Bacillota</taxon>
        <taxon>Bacilli</taxon>
        <taxon>Lactobacillales</taxon>
        <taxon>Lactobacillaceae</taxon>
        <taxon>Lacticaseibacillus</taxon>
    </lineage>
</organism>
<evidence type="ECO:0000313" key="3">
    <source>
        <dbReference type="Proteomes" id="UP000388452"/>
    </source>
</evidence>
<dbReference type="Pfam" id="PF08240">
    <property type="entry name" value="ADH_N"/>
    <property type="match status" value="1"/>
</dbReference>
<dbReference type="SUPFAM" id="SSF50129">
    <property type="entry name" value="GroES-like"/>
    <property type="match status" value="1"/>
</dbReference>
<name>A0A5P8JS43_9LACO</name>
<reference evidence="2 3" key="1">
    <citation type="submission" date="2019-10" db="EMBL/GenBank/DDBJ databases">
        <title>Genome sequencing of Lactobacillus manihotivorans.</title>
        <authorList>
            <person name="Kim K."/>
        </authorList>
    </citation>
    <scope>NUCLEOTIDE SEQUENCE [LARGE SCALE GENOMIC DNA]</scope>
    <source>
        <strain evidence="2 3">LM010</strain>
    </source>
</reference>
<dbReference type="SMART" id="SM00829">
    <property type="entry name" value="PKS_ER"/>
    <property type="match status" value="1"/>
</dbReference>
<dbReference type="AlphaFoldDB" id="A0A5P8JS43"/>